<dbReference type="AlphaFoldDB" id="A0A3P7XDA7"/>
<evidence type="ECO:0000256" key="1">
    <source>
        <dbReference type="SAM" id="Phobius"/>
    </source>
</evidence>
<name>A0A3P7XDA7_9TREM</name>
<gene>
    <name evidence="2" type="ORF">SMRZ_LOCUS4946</name>
</gene>
<organism evidence="2 3">
    <name type="scientific">Schistosoma margrebowiei</name>
    <dbReference type="NCBI Taxonomy" id="48269"/>
    <lineage>
        <taxon>Eukaryota</taxon>
        <taxon>Metazoa</taxon>
        <taxon>Spiralia</taxon>
        <taxon>Lophotrochozoa</taxon>
        <taxon>Platyhelminthes</taxon>
        <taxon>Trematoda</taxon>
        <taxon>Digenea</taxon>
        <taxon>Strigeidida</taxon>
        <taxon>Schistosomatoidea</taxon>
        <taxon>Schistosomatidae</taxon>
        <taxon>Schistosoma</taxon>
    </lineage>
</organism>
<keyword evidence="1" id="KW-0472">Membrane</keyword>
<evidence type="ECO:0000313" key="2">
    <source>
        <dbReference type="EMBL" id="VDO63849.1"/>
    </source>
</evidence>
<dbReference type="EMBL" id="UZAI01001627">
    <property type="protein sequence ID" value="VDO63849.1"/>
    <property type="molecule type" value="Genomic_DNA"/>
</dbReference>
<sequence length="205" mass="23569">MNFALEEMQNELNKENCQMSVNNNNTSATICNTIGLDGELLYEIDRLSSQLAINRSILQRLIRLFESNHSNNPPTHYHLDNEYLVDSTENQLETSFVNIDKSTSEQQVNEVYTNENYFILLISGFIFLAYLSYYILGRLVACNNYFRRPPSTTVSSLRCFYDLINNNSDDNNNDNVQGATAFGRCPLERDRLSNIIDYINGAQPY</sequence>
<protein>
    <submittedName>
        <fullName evidence="2">Uncharacterized protein</fullName>
    </submittedName>
</protein>
<feature type="transmembrane region" description="Helical" evidence="1">
    <location>
        <begin position="117"/>
        <end position="136"/>
    </location>
</feature>
<keyword evidence="3" id="KW-1185">Reference proteome</keyword>
<evidence type="ECO:0000313" key="3">
    <source>
        <dbReference type="Proteomes" id="UP000277204"/>
    </source>
</evidence>
<reference evidence="2 3" key="1">
    <citation type="submission" date="2018-11" db="EMBL/GenBank/DDBJ databases">
        <authorList>
            <consortium name="Pathogen Informatics"/>
        </authorList>
    </citation>
    <scope>NUCLEOTIDE SEQUENCE [LARGE SCALE GENOMIC DNA]</scope>
    <source>
        <strain evidence="2 3">Zambia</strain>
    </source>
</reference>
<proteinExistence type="predicted"/>
<dbReference type="Proteomes" id="UP000277204">
    <property type="component" value="Unassembled WGS sequence"/>
</dbReference>
<keyword evidence="1" id="KW-1133">Transmembrane helix</keyword>
<accession>A0A3P7XDA7</accession>
<keyword evidence="1" id="KW-0812">Transmembrane</keyword>